<sequence length="761" mass="79896">MSKRHGISVEIPQAGETSSPSLHSAVAKQDLTAVRKVLAHDNAIPLEARDAFQRTPLVVAAKRGDATILSYLLAKGADPTVEASFGVTPGGWAAHNAHFADSIKEAFVGHPLSWAIRNNHFQTARILLSHPTTHEPFADADASRAATDVFGETVVHACVRAGNARLLNMVLAFGTWDATATNAAGQTPLEIAQSEALRHIFSQAALWTAPAPVPASVHAALADNSFPGIRAAVDAYGLAGLNGPGALNDAGETPLFAAAKAGLGTIVAYLLFRGADPTIKDKLGNSPLHVAAFYDHFETVRILLSHARVHAAFTGDDGDAYRKTVNGETVLHMAARSDNADLVRLVLAFETFTTELTATNNQGQAPKDVVTQLDVRTVLKSAAAAADAGAIELPLASPVPMTPRVDSRICAVCLCPPEQSVSKVLFTCSCLAVICDRCLGQTVFDGVSNPDSDGFPRCINTLCARRIPLHVVSDRLPASRQLELIAVVVNETVRKASADEKPAIQTCRVCSRDNDLTPVLASDSPAYACSHCGVRLCAVCNNIFPQSSVDSEIHAACHDRFPYVARFGQLQDIIAAASFRACPQCAVAPHAQPGALAPTAAVIACSGSCGDGVTYCALCGAARNADSDACTEACTAVSAAAANAGIADLVETAALLRARIAILDLAADMGRAHFVEMVNRFKWHDSLNTAYFHGLFPFTDEHAGFADDALPQWLAFEPAALWPFWAAAAPAVLGVAAPEPASITPLDNDNESEAPATADGQ</sequence>
<protein>
    <submittedName>
        <fullName evidence="5">Ankyrin</fullName>
    </submittedName>
</protein>
<dbReference type="PROSITE" id="PS50088">
    <property type="entry name" value="ANK_REPEAT"/>
    <property type="match status" value="4"/>
</dbReference>
<dbReference type="InterPro" id="IPR002110">
    <property type="entry name" value="Ankyrin_rpt"/>
</dbReference>
<evidence type="ECO:0000256" key="4">
    <source>
        <dbReference type="SAM" id="MobiDB-lite"/>
    </source>
</evidence>
<evidence type="ECO:0000256" key="2">
    <source>
        <dbReference type="ARBA" id="ARBA00023043"/>
    </source>
</evidence>
<keyword evidence="6" id="KW-1185">Reference proteome</keyword>
<dbReference type="PANTHER" id="PTHR24124">
    <property type="entry name" value="ANKYRIN REPEAT FAMILY A"/>
    <property type="match status" value="1"/>
</dbReference>
<dbReference type="OrthoDB" id="194358at2759"/>
<gene>
    <name evidence="5" type="ORF">AMSG_00383</name>
</gene>
<feature type="region of interest" description="Disordered" evidence="4">
    <location>
        <begin position="742"/>
        <end position="761"/>
    </location>
</feature>
<dbReference type="GO" id="GO:0010468">
    <property type="term" value="P:regulation of gene expression"/>
    <property type="evidence" value="ECO:0007669"/>
    <property type="project" value="TreeGrafter"/>
</dbReference>
<dbReference type="Proteomes" id="UP000054408">
    <property type="component" value="Unassembled WGS sequence"/>
</dbReference>
<dbReference type="GeneID" id="25560192"/>
<dbReference type="InterPro" id="IPR036770">
    <property type="entry name" value="Ankyrin_rpt-contain_sf"/>
</dbReference>
<dbReference type="Gene3D" id="1.25.40.20">
    <property type="entry name" value="Ankyrin repeat-containing domain"/>
    <property type="match status" value="3"/>
</dbReference>
<keyword evidence="1" id="KW-0677">Repeat</keyword>
<evidence type="ECO:0000256" key="1">
    <source>
        <dbReference type="ARBA" id="ARBA00022737"/>
    </source>
</evidence>
<evidence type="ECO:0000313" key="5">
    <source>
        <dbReference type="EMBL" id="KNC48606.1"/>
    </source>
</evidence>
<name>A0A0L0D988_THETB</name>
<dbReference type="Pfam" id="PF12796">
    <property type="entry name" value="Ank_2"/>
    <property type="match status" value="2"/>
</dbReference>
<feature type="repeat" description="ANK" evidence="3">
    <location>
        <begin position="52"/>
        <end position="84"/>
    </location>
</feature>
<dbReference type="PROSITE" id="PS50297">
    <property type="entry name" value="ANK_REP_REGION"/>
    <property type="match status" value="4"/>
</dbReference>
<feature type="repeat" description="ANK" evidence="3">
    <location>
        <begin position="283"/>
        <end position="306"/>
    </location>
</feature>
<accession>A0A0L0D988</accession>
<organism evidence="5 6">
    <name type="scientific">Thecamonas trahens ATCC 50062</name>
    <dbReference type="NCBI Taxonomy" id="461836"/>
    <lineage>
        <taxon>Eukaryota</taxon>
        <taxon>Apusozoa</taxon>
        <taxon>Apusomonadida</taxon>
        <taxon>Apusomonadidae</taxon>
        <taxon>Thecamonas</taxon>
    </lineage>
</organism>
<feature type="region of interest" description="Disordered" evidence="4">
    <location>
        <begin position="1"/>
        <end position="23"/>
    </location>
</feature>
<feature type="repeat" description="ANK" evidence="3">
    <location>
        <begin position="326"/>
        <end position="347"/>
    </location>
</feature>
<evidence type="ECO:0000313" key="6">
    <source>
        <dbReference type="Proteomes" id="UP000054408"/>
    </source>
</evidence>
<keyword evidence="2 3" id="KW-0040">ANK repeat</keyword>
<dbReference type="eggNOG" id="KOG4177">
    <property type="taxonomic scope" value="Eukaryota"/>
</dbReference>
<dbReference type="PANTHER" id="PTHR24124:SF14">
    <property type="entry name" value="CHROMOSOME UNDETERMINED SCAFFOLD_25, WHOLE GENOME SHOTGUN SEQUENCE"/>
    <property type="match status" value="1"/>
</dbReference>
<dbReference type="EMBL" id="GL349434">
    <property type="protein sequence ID" value="KNC48606.1"/>
    <property type="molecule type" value="Genomic_DNA"/>
</dbReference>
<dbReference type="SUPFAM" id="SSF48403">
    <property type="entry name" value="Ankyrin repeat"/>
    <property type="match status" value="1"/>
</dbReference>
<feature type="repeat" description="ANK" evidence="3">
    <location>
        <begin position="250"/>
        <end position="282"/>
    </location>
</feature>
<dbReference type="SMART" id="SM00248">
    <property type="entry name" value="ANK"/>
    <property type="match status" value="7"/>
</dbReference>
<dbReference type="RefSeq" id="XP_013762662.1">
    <property type="nucleotide sequence ID" value="XM_013907208.1"/>
</dbReference>
<dbReference type="GO" id="GO:0005634">
    <property type="term" value="C:nucleus"/>
    <property type="evidence" value="ECO:0007669"/>
    <property type="project" value="TreeGrafter"/>
</dbReference>
<dbReference type="STRING" id="461836.A0A0L0D988"/>
<proteinExistence type="predicted"/>
<dbReference type="AlphaFoldDB" id="A0A0L0D988"/>
<reference evidence="5 6" key="1">
    <citation type="submission" date="2010-05" db="EMBL/GenBank/DDBJ databases">
        <title>The Genome Sequence of Thecamonas trahens ATCC 50062.</title>
        <authorList>
            <consortium name="The Broad Institute Genome Sequencing Platform"/>
            <person name="Russ C."/>
            <person name="Cuomo C."/>
            <person name="Shea T."/>
            <person name="Young S.K."/>
            <person name="Zeng Q."/>
            <person name="Koehrsen M."/>
            <person name="Haas B."/>
            <person name="Borodovsky M."/>
            <person name="Guigo R."/>
            <person name="Alvarado L."/>
            <person name="Berlin A."/>
            <person name="Bochicchio J."/>
            <person name="Borenstein D."/>
            <person name="Chapman S."/>
            <person name="Chen Z."/>
            <person name="Freedman E."/>
            <person name="Gellesch M."/>
            <person name="Goldberg J."/>
            <person name="Griggs A."/>
            <person name="Gujja S."/>
            <person name="Heilman E."/>
            <person name="Heiman D."/>
            <person name="Hepburn T."/>
            <person name="Howarth C."/>
            <person name="Jen D."/>
            <person name="Larson L."/>
            <person name="Mehta T."/>
            <person name="Park D."/>
            <person name="Pearson M."/>
            <person name="Roberts A."/>
            <person name="Saif S."/>
            <person name="Shenoy N."/>
            <person name="Sisk P."/>
            <person name="Stolte C."/>
            <person name="Sykes S."/>
            <person name="Thomson T."/>
            <person name="Walk T."/>
            <person name="White J."/>
            <person name="Yandava C."/>
            <person name="Burger G."/>
            <person name="Gray M.W."/>
            <person name="Holland P.W.H."/>
            <person name="King N."/>
            <person name="Lang F.B.F."/>
            <person name="Roger A.J."/>
            <person name="Ruiz-Trillo I."/>
            <person name="Lander E."/>
            <person name="Nusbaum C."/>
        </authorList>
    </citation>
    <scope>NUCLEOTIDE SEQUENCE [LARGE SCALE GENOMIC DNA]</scope>
    <source>
        <strain evidence="5 6">ATCC 50062</strain>
    </source>
</reference>
<evidence type="ECO:0000256" key="3">
    <source>
        <dbReference type="PROSITE-ProRule" id="PRU00023"/>
    </source>
</evidence>